<dbReference type="GO" id="GO:0016887">
    <property type="term" value="F:ATP hydrolysis activity"/>
    <property type="evidence" value="ECO:0007669"/>
    <property type="project" value="InterPro"/>
</dbReference>
<gene>
    <name evidence="16" type="ORF">C5E45_25405</name>
</gene>
<dbReference type="AlphaFoldDB" id="A0A2S6AJS7"/>
<dbReference type="PROSITE" id="PS50893">
    <property type="entry name" value="ABC_TRANSPORTER_2"/>
    <property type="match status" value="1"/>
</dbReference>
<dbReference type="SMART" id="SM00382">
    <property type="entry name" value="AAA"/>
    <property type="match status" value="1"/>
</dbReference>
<keyword evidence="3" id="KW-1003">Cell membrane</keyword>
<feature type="domain" description="ABC transporter" evidence="14">
    <location>
        <begin position="372"/>
        <end position="606"/>
    </location>
</feature>
<dbReference type="Proteomes" id="UP000239874">
    <property type="component" value="Unassembled WGS sequence"/>
</dbReference>
<dbReference type="Pfam" id="PF00005">
    <property type="entry name" value="ABC_tran"/>
    <property type="match status" value="1"/>
</dbReference>
<evidence type="ECO:0000256" key="6">
    <source>
        <dbReference type="ARBA" id="ARBA00022741"/>
    </source>
</evidence>
<keyword evidence="6" id="KW-0547">Nucleotide-binding</keyword>
<evidence type="ECO:0000256" key="2">
    <source>
        <dbReference type="ARBA" id="ARBA00022448"/>
    </source>
</evidence>
<dbReference type="InterPro" id="IPR017871">
    <property type="entry name" value="ABC_transporter-like_CS"/>
</dbReference>
<dbReference type="PANTHER" id="PTHR24221">
    <property type="entry name" value="ATP-BINDING CASSETTE SUB-FAMILY B"/>
    <property type="match status" value="1"/>
</dbReference>
<dbReference type="SUPFAM" id="SSF52540">
    <property type="entry name" value="P-loop containing nucleoside triphosphate hydrolases"/>
    <property type="match status" value="1"/>
</dbReference>
<dbReference type="PROSITE" id="PS50929">
    <property type="entry name" value="ABC_TM1F"/>
    <property type="match status" value="1"/>
</dbReference>
<evidence type="ECO:0000256" key="12">
    <source>
        <dbReference type="ARBA" id="ARBA00061644"/>
    </source>
</evidence>
<keyword evidence="5 13" id="KW-0812">Transmembrane</keyword>
<dbReference type="SUPFAM" id="SSF90123">
    <property type="entry name" value="ABC transporter transmembrane region"/>
    <property type="match status" value="1"/>
</dbReference>
<comment type="subcellular location">
    <subcellularLocation>
        <location evidence="1">Cell inner membrane</location>
        <topology evidence="1">Multi-pass membrane protein</topology>
    </subcellularLocation>
</comment>
<keyword evidence="7 16" id="KW-0067">ATP-binding</keyword>
<dbReference type="InterPro" id="IPR003439">
    <property type="entry name" value="ABC_transporter-like_ATP-bd"/>
</dbReference>
<comment type="similarity">
    <text evidence="12">Belongs to the ABC transporter superfamily. Lipid exporter (TC 3.A.1.106) family.</text>
</comment>
<evidence type="ECO:0000259" key="14">
    <source>
        <dbReference type="PROSITE" id="PS50893"/>
    </source>
</evidence>
<accession>A0A2S6AJS7</accession>
<keyword evidence="8" id="KW-1278">Translocase</keyword>
<evidence type="ECO:0000256" key="1">
    <source>
        <dbReference type="ARBA" id="ARBA00004429"/>
    </source>
</evidence>
<evidence type="ECO:0000256" key="9">
    <source>
        <dbReference type="ARBA" id="ARBA00022989"/>
    </source>
</evidence>
<name>A0A2S6AJS7_9NOCA</name>
<evidence type="ECO:0000256" key="8">
    <source>
        <dbReference type="ARBA" id="ARBA00022967"/>
    </source>
</evidence>
<feature type="transmembrane region" description="Helical" evidence="13">
    <location>
        <begin position="182"/>
        <end position="206"/>
    </location>
</feature>
<feature type="domain" description="ABC transmembrane type-1" evidence="15">
    <location>
        <begin position="51"/>
        <end position="339"/>
    </location>
</feature>
<evidence type="ECO:0000256" key="7">
    <source>
        <dbReference type="ARBA" id="ARBA00022840"/>
    </source>
</evidence>
<dbReference type="GO" id="GO:0034040">
    <property type="term" value="F:ATPase-coupled lipid transmembrane transporter activity"/>
    <property type="evidence" value="ECO:0007669"/>
    <property type="project" value="TreeGrafter"/>
</dbReference>
<comment type="similarity">
    <text evidence="11">Belongs to the ABC transporter superfamily. Siderophore-Fe(3+) uptake transporter (SIUT) (TC 3.A.1.21) family.</text>
</comment>
<dbReference type="GO" id="GO:0005524">
    <property type="term" value="F:ATP binding"/>
    <property type="evidence" value="ECO:0007669"/>
    <property type="project" value="UniProtKB-KW"/>
</dbReference>
<dbReference type="EMBL" id="PSZC01000021">
    <property type="protein sequence ID" value="PPJ35485.1"/>
    <property type="molecule type" value="Genomic_DNA"/>
</dbReference>
<feature type="transmembrane region" description="Helical" evidence="13">
    <location>
        <begin position="48"/>
        <end position="71"/>
    </location>
</feature>
<evidence type="ECO:0000256" key="4">
    <source>
        <dbReference type="ARBA" id="ARBA00022519"/>
    </source>
</evidence>
<protein>
    <submittedName>
        <fullName evidence="16">ABC transporter ATP-binding protein</fullName>
    </submittedName>
</protein>
<evidence type="ECO:0000256" key="5">
    <source>
        <dbReference type="ARBA" id="ARBA00022692"/>
    </source>
</evidence>
<reference evidence="16 17" key="1">
    <citation type="submission" date="2018-02" db="EMBL/GenBank/DDBJ databases">
        <title>8 Nocardia nova and 1 Nocardia cyriacigeorgica strain used for evolution to TMP-SMX.</title>
        <authorList>
            <person name="Mehta H."/>
            <person name="Weng J."/>
            <person name="Shamoo Y."/>
        </authorList>
    </citation>
    <scope>NUCLEOTIDE SEQUENCE [LARGE SCALE GENOMIC DNA]</scope>
    <source>
        <strain evidence="16 17">MDA3139</strain>
    </source>
</reference>
<dbReference type="PROSITE" id="PS00211">
    <property type="entry name" value="ABC_TRANSPORTER_1"/>
    <property type="match status" value="1"/>
</dbReference>
<dbReference type="PANTHER" id="PTHR24221:SF654">
    <property type="entry name" value="ATP-BINDING CASSETTE SUB-FAMILY B MEMBER 6"/>
    <property type="match status" value="1"/>
</dbReference>
<evidence type="ECO:0000256" key="11">
    <source>
        <dbReference type="ARBA" id="ARBA00023455"/>
    </source>
</evidence>
<dbReference type="InterPro" id="IPR003593">
    <property type="entry name" value="AAA+_ATPase"/>
</dbReference>
<dbReference type="InterPro" id="IPR036640">
    <property type="entry name" value="ABC1_TM_sf"/>
</dbReference>
<dbReference type="InterPro" id="IPR039421">
    <property type="entry name" value="Type_1_exporter"/>
</dbReference>
<dbReference type="CDD" id="cd07346">
    <property type="entry name" value="ABC_6TM_exporters"/>
    <property type="match status" value="1"/>
</dbReference>
<feature type="transmembrane region" description="Helical" evidence="13">
    <location>
        <begin position="91"/>
        <end position="113"/>
    </location>
</feature>
<evidence type="ECO:0000313" key="17">
    <source>
        <dbReference type="Proteomes" id="UP000239874"/>
    </source>
</evidence>
<keyword evidence="10 13" id="KW-0472">Membrane</keyword>
<comment type="caution">
    <text evidence="16">The sequence shown here is derived from an EMBL/GenBank/DDBJ whole genome shotgun (WGS) entry which is preliminary data.</text>
</comment>
<evidence type="ECO:0000256" key="3">
    <source>
        <dbReference type="ARBA" id="ARBA00022475"/>
    </source>
</evidence>
<keyword evidence="4" id="KW-0997">Cell inner membrane</keyword>
<sequence length="621" mass="66521">MVEDVDVVGAQIAQAVLQRGHHRFAVPHRDSIPALLRRLDRHAPLPRTALLGIALLVVVAGGGRIVIPVTIQYALDHALLADTTPGARSRIVLAAVGVGVAAVLAAMLSSSLVNRRLIRIVEQVLFRLRAAAFSRILRRDPADRGTDSGGDLVARVTNDLDMVTVYAQSGGVTLVQNICQMVLALAVMAVYSWPLAVLVLIIGALVPIAGRRLQRLVARRFDAVRVRIGELYAGLLELLLGIDTIRGYGIEERMRDGAERRIDAVLTAQRRTLWPVGFNMSVGEWASGLITTSVIVVGTAAGIGPLHASAGDIVAFLFLATFFVRPMQFAVTSLADARNAEAGLRRVATVLDAPTSSRTPRHTALPSGATPVELTGVTFGYVPERLALGPVNLRIRAGEHVAVVGETGCGKSTFAKLITRQLLPSNGRVALWDIDTADIDGGVLARRVAIVPQDPFLFDRSIEDNIALGRDGASREAILDVLDRLELREWIDHLPDGLHTVVGRRGEALSAGERQLVALARTALTDPDLLVLDEATSGVDAATDVRLQRALAHLTSGRTTVTIAHRLHSAEMADRILVFHAGRIVEDGPHEQLSAAGGRYARLHAAWAPDTADDPRGELIG</sequence>
<evidence type="ECO:0000313" key="16">
    <source>
        <dbReference type="EMBL" id="PPJ35485.1"/>
    </source>
</evidence>
<dbReference type="Gene3D" id="1.20.1560.10">
    <property type="entry name" value="ABC transporter type 1, transmembrane domain"/>
    <property type="match status" value="1"/>
</dbReference>
<evidence type="ECO:0000259" key="15">
    <source>
        <dbReference type="PROSITE" id="PS50929"/>
    </source>
</evidence>
<keyword evidence="2" id="KW-0813">Transport</keyword>
<dbReference type="InterPro" id="IPR027417">
    <property type="entry name" value="P-loop_NTPase"/>
</dbReference>
<organism evidence="16 17">
    <name type="scientific">Nocardia nova</name>
    <dbReference type="NCBI Taxonomy" id="37330"/>
    <lineage>
        <taxon>Bacteria</taxon>
        <taxon>Bacillati</taxon>
        <taxon>Actinomycetota</taxon>
        <taxon>Actinomycetes</taxon>
        <taxon>Mycobacteriales</taxon>
        <taxon>Nocardiaceae</taxon>
        <taxon>Nocardia</taxon>
    </lineage>
</organism>
<dbReference type="Gene3D" id="3.40.50.300">
    <property type="entry name" value="P-loop containing nucleotide triphosphate hydrolases"/>
    <property type="match status" value="1"/>
</dbReference>
<dbReference type="InterPro" id="IPR011527">
    <property type="entry name" value="ABC1_TM_dom"/>
</dbReference>
<dbReference type="FunFam" id="3.40.50.300:FF:000299">
    <property type="entry name" value="ABC transporter ATP-binding protein/permease"/>
    <property type="match status" value="1"/>
</dbReference>
<dbReference type="Pfam" id="PF00664">
    <property type="entry name" value="ABC_membrane"/>
    <property type="match status" value="1"/>
</dbReference>
<keyword evidence="9 13" id="KW-1133">Transmembrane helix</keyword>
<proteinExistence type="inferred from homology"/>
<evidence type="ECO:0000256" key="10">
    <source>
        <dbReference type="ARBA" id="ARBA00023136"/>
    </source>
</evidence>
<dbReference type="GO" id="GO:0005886">
    <property type="term" value="C:plasma membrane"/>
    <property type="evidence" value="ECO:0007669"/>
    <property type="project" value="UniProtKB-SubCell"/>
</dbReference>
<dbReference type="OrthoDB" id="9806127at2"/>
<evidence type="ECO:0000256" key="13">
    <source>
        <dbReference type="SAM" id="Phobius"/>
    </source>
</evidence>
<dbReference type="GO" id="GO:0140359">
    <property type="term" value="F:ABC-type transporter activity"/>
    <property type="evidence" value="ECO:0007669"/>
    <property type="project" value="InterPro"/>
</dbReference>